<proteinExistence type="predicted"/>
<organism evidence="1 2">
    <name type="scientific">Penicillium hordei</name>
    <dbReference type="NCBI Taxonomy" id="40994"/>
    <lineage>
        <taxon>Eukaryota</taxon>
        <taxon>Fungi</taxon>
        <taxon>Dikarya</taxon>
        <taxon>Ascomycota</taxon>
        <taxon>Pezizomycotina</taxon>
        <taxon>Eurotiomycetes</taxon>
        <taxon>Eurotiomycetidae</taxon>
        <taxon>Eurotiales</taxon>
        <taxon>Aspergillaceae</taxon>
        <taxon>Penicillium</taxon>
    </lineage>
</organism>
<name>A0AAD6H7I3_9EURO</name>
<dbReference type="Proteomes" id="UP001213799">
    <property type="component" value="Unassembled WGS sequence"/>
</dbReference>
<keyword evidence="2" id="KW-1185">Reference proteome</keyword>
<sequence>MKESESEALRAALIKTFDGEERKQISLMTVLAYEDHRALSLTTAPTMVCGAEADQGSVTTLWP</sequence>
<evidence type="ECO:0000313" key="2">
    <source>
        <dbReference type="Proteomes" id="UP001213799"/>
    </source>
</evidence>
<dbReference type="EMBL" id="JAQJAE010000001">
    <property type="protein sequence ID" value="KAJ5617896.1"/>
    <property type="molecule type" value="Genomic_DNA"/>
</dbReference>
<reference evidence="1" key="1">
    <citation type="journal article" date="2023" name="IMA Fungus">
        <title>Comparative genomic study of the Penicillium genus elucidates a diverse pangenome and 15 lateral gene transfer events.</title>
        <authorList>
            <person name="Petersen C."/>
            <person name="Sorensen T."/>
            <person name="Nielsen M.R."/>
            <person name="Sondergaard T.E."/>
            <person name="Sorensen J.L."/>
            <person name="Fitzpatrick D.A."/>
            <person name="Frisvad J.C."/>
            <person name="Nielsen K.L."/>
        </authorList>
    </citation>
    <scope>NUCLEOTIDE SEQUENCE</scope>
    <source>
        <strain evidence="1">IBT 12815</strain>
    </source>
</reference>
<evidence type="ECO:0000313" key="1">
    <source>
        <dbReference type="EMBL" id="KAJ5617896.1"/>
    </source>
</evidence>
<comment type="caution">
    <text evidence="1">The sequence shown here is derived from an EMBL/GenBank/DDBJ whole genome shotgun (WGS) entry which is preliminary data.</text>
</comment>
<protein>
    <submittedName>
        <fullName evidence="1">Uncharacterized protein</fullName>
    </submittedName>
</protein>
<dbReference type="AlphaFoldDB" id="A0AAD6H7I3"/>
<dbReference type="GeneID" id="81584310"/>
<reference evidence="1" key="2">
    <citation type="submission" date="2023-01" db="EMBL/GenBank/DDBJ databases">
        <authorList>
            <person name="Petersen C."/>
        </authorList>
    </citation>
    <scope>NUCLEOTIDE SEQUENCE</scope>
    <source>
        <strain evidence="1">IBT 12815</strain>
    </source>
</reference>
<dbReference type="RefSeq" id="XP_056759063.1">
    <property type="nucleotide sequence ID" value="XM_056894068.1"/>
</dbReference>
<accession>A0AAD6H7I3</accession>
<gene>
    <name evidence="1" type="ORF">N7537_003010</name>
</gene>